<name>E3GKJ1_9FIRM</name>
<gene>
    <name evidence="1" type="ordered locus">ELI_1008</name>
</gene>
<dbReference type="AlphaFoldDB" id="E3GKJ1"/>
<reference evidence="1 2" key="2">
    <citation type="journal article" date="2011" name="J. Bacteriol.">
        <title>Complete genome sequence of a carbon monoxide-utilizing acetogen, Eubacterium limosum KIST612.</title>
        <authorList>
            <person name="Roh H."/>
            <person name="Ko H.J."/>
            <person name="Kim D."/>
            <person name="Choi D.G."/>
            <person name="Park S."/>
            <person name="Kim S."/>
            <person name="Chang I.S."/>
            <person name="Choi I.G."/>
        </authorList>
    </citation>
    <scope>NUCLEOTIDE SEQUENCE [LARGE SCALE GENOMIC DNA]</scope>
    <source>
        <strain evidence="1 2">KIST612</strain>
    </source>
</reference>
<reference key="1">
    <citation type="submission" date="2010-09" db="EMBL/GenBank/DDBJ databases">
        <authorList>
            <person name="Roh H."/>
            <person name="Ko H.-J."/>
            <person name="Kim D."/>
            <person name="Choi D.G."/>
            <person name="Park S."/>
            <person name="Kim S."/>
            <person name="Kim K.H."/>
            <person name="Chang I.S."/>
            <person name="Choi I.-G."/>
        </authorList>
    </citation>
    <scope>NUCLEOTIDE SEQUENCE</scope>
    <source>
        <strain>KIST612</strain>
    </source>
</reference>
<accession>E3GKJ1</accession>
<organism evidence="1 2">
    <name type="scientific">Eubacterium callanderi</name>
    <dbReference type="NCBI Taxonomy" id="53442"/>
    <lineage>
        <taxon>Bacteria</taxon>
        <taxon>Bacillati</taxon>
        <taxon>Bacillota</taxon>
        <taxon>Clostridia</taxon>
        <taxon>Eubacteriales</taxon>
        <taxon>Eubacteriaceae</taxon>
        <taxon>Eubacterium</taxon>
    </lineage>
</organism>
<evidence type="ECO:0000313" key="1">
    <source>
        <dbReference type="EMBL" id="ADO35998.1"/>
    </source>
</evidence>
<evidence type="ECO:0000313" key="2">
    <source>
        <dbReference type="Proteomes" id="UP000006873"/>
    </source>
</evidence>
<keyword evidence="2" id="KW-1185">Reference proteome</keyword>
<dbReference type="KEGG" id="elm:ELI_1008"/>
<protein>
    <submittedName>
        <fullName evidence="1">Uncharacterized protein</fullName>
    </submittedName>
</protein>
<sequence>MLIKLNQEHKKKNIINAINHQIEFCLAVNFQFVEQIANPVEPVNGQDERHINVPPLTVPPVFADG</sequence>
<dbReference type="Proteomes" id="UP000006873">
    <property type="component" value="Chromosome"/>
</dbReference>
<proteinExistence type="predicted"/>
<dbReference type="HOGENOM" id="CLU_2843306_0_0_9"/>
<dbReference type="EMBL" id="CP002273">
    <property type="protein sequence ID" value="ADO35998.1"/>
    <property type="molecule type" value="Genomic_DNA"/>
</dbReference>